<proteinExistence type="predicted"/>
<organism evidence="1 2">
    <name type="scientific">Araneus ventricosus</name>
    <name type="common">Orbweaver spider</name>
    <name type="synonym">Epeira ventricosa</name>
    <dbReference type="NCBI Taxonomy" id="182803"/>
    <lineage>
        <taxon>Eukaryota</taxon>
        <taxon>Metazoa</taxon>
        <taxon>Ecdysozoa</taxon>
        <taxon>Arthropoda</taxon>
        <taxon>Chelicerata</taxon>
        <taxon>Arachnida</taxon>
        <taxon>Araneae</taxon>
        <taxon>Araneomorphae</taxon>
        <taxon>Entelegynae</taxon>
        <taxon>Araneoidea</taxon>
        <taxon>Araneidae</taxon>
        <taxon>Araneus</taxon>
    </lineage>
</organism>
<name>A0A4Y2E202_ARAVE</name>
<protein>
    <submittedName>
        <fullName evidence="1">Uncharacterized protein</fullName>
    </submittedName>
</protein>
<dbReference type="Proteomes" id="UP000499080">
    <property type="component" value="Unassembled WGS sequence"/>
</dbReference>
<evidence type="ECO:0000313" key="2">
    <source>
        <dbReference type="Proteomes" id="UP000499080"/>
    </source>
</evidence>
<sequence length="87" mass="9939">MVLFKLYSRSEIWGVRFGPGVQIRNLNPPARHVYEPGRVKSDFEVKRLSAGLMWSFGKDAGSDVLLFSHGLEIKMYLLVLARRGFLI</sequence>
<dbReference type="AlphaFoldDB" id="A0A4Y2E202"/>
<accession>A0A4Y2E202</accession>
<gene>
    <name evidence="1" type="ORF">AVEN_144455_1</name>
</gene>
<keyword evidence="2" id="KW-1185">Reference proteome</keyword>
<evidence type="ECO:0000313" key="1">
    <source>
        <dbReference type="EMBL" id="GBM22677.1"/>
    </source>
</evidence>
<reference evidence="1 2" key="1">
    <citation type="journal article" date="2019" name="Sci. Rep.">
        <title>Orb-weaving spider Araneus ventricosus genome elucidates the spidroin gene catalogue.</title>
        <authorList>
            <person name="Kono N."/>
            <person name="Nakamura H."/>
            <person name="Ohtoshi R."/>
            <person name="Moran D.A.P."/>
            <person name="Shinohara A."/>
            <person name="Yoshida Y."/>
            <person name="Fujiwara M."/>
            <person name="Mori M."/>
            <person name="Tomita M."/>
            <person name="Arakawa K."/>
        </authorList>
    </citation>
    <scope>NUCLEOTIDE SEQUENCE [LARGE SCALE GENOMIC DNA]</scope>
</reference>
<comment type="caution">
    <text evidence="1">The sequence shown here is derived from an EMBL/GenBank/DDBJ whole genome shotgun (WGS) entry which is preliminary data.</text>
</comment>
<dbReference type="EMBL" id="BGPR01000484">
    <property type="protein sequence ID" value="GBM22677.1"/>
    <property type="molecule type" value="Genomic_DNA"/>
</dbReference>